<dbReference type="Gene3D" id="1.20.272.10">
    <property type="match status" value="1"/>
</dbReference>
<keyword evidence="6" id="KW-0239">DNA-directed DNA polymerase</keyword>
<gene>
    <name evidence="9" type="ORF">CSCA_4042</name>
</gene>
<evidence type="ECO:0000256" key="5">
    <source>
        <dbReference type="ARBA" id="ARBA00022705"/>
    </source>
</evidence>
<dbReference type="InterPro" id="IPR027417">
    <property type="entry name" value="P-loop_NTPase"/>
</dbReference>
<comment type="catalytic activity">
    <reaction evidence="7">
        <text>DNA(n) + a 2'-deoxyribonucleoside 5'-triphosphate = DNA(n+1) + diphosphate</text>
        <dbReference type="Rhea" id="RHEA:22508"/>
        <dbReference type="Rhea" id="RHEA-COMP:17339"/>
        <dbReference type="Rhea" id="RHEA-COMP:17340"/>
        <dbReference type="ChEBI" id="CHEBI:33019"/>
        <dbReference type="ChEBI" id="CHEBI:61560"/>
        <dbReference type="ChEBI" id="CHEBI:173112"/>
        <dbReference type="EC" id="2.7.7.7"/>
    </reaction>
</comment>
<evidence type="ECO:0000256" key="6">
    <source>
        <dbReference type="ARBA" id="ARBA00022932"/>
    </source>
</evidence>
<dbReference type="STRING" id="1548.CSCA_4042"/>
<dbReference type="GO" id="GO:0006261">
    <property type="term" value="P:DNA-templated DNA replication"/>
    <property type="evidence" value="ECO:0007669"/>
    <property type="project" value="TreeGrafter"/>
</dbReference>
<dbReference type="InterPro" id="IPR008921">
    <property type="entry name" value="DNA_pol3_clamp-load_cplx_C"/>
</dbReference>
<dbReference type="GO" id="GO:0003677">
    <property type="term" value="F:DNA binding"/>
    <property type="evidence" value="ECO:0007669"/>
    <property type="project" value="InterPro"/>
</dbReference>
<evidence type="ECO:0000256" key="1">
    <source>
        <dbReference type="ARBA" id="ARBA00012417"/>
    </source>
</evidence>
<dbReference type="RefSeq" id="WP_029161161.1">
    <property type="nucleotide sequence ID" value="NZ_CP009933.1"/>
</dbReference>
<dbReference type="Gene3D" id="3.40.50.300">
    <property type="entry name" value="P-loop containing nucleotide triphosphate hydrolases"/>
    <property type="match status" value="1"/>
</dbReference>
<dbReference type="Pfam" id="PF13177">
    <property type="entry name" value="DNA_pol3_delta2"/>
    <property type="match status" value="1"/>
</dbReference>
<dbReference type="NCBIfam" id="NF004047">
    <property type="entry name" value="PRK05564.1"/>
    <property type="match status" value="1"/>
</dbReference>
<keyword evidence="10" id="KW-1185">Reference proteome</keyword>
<evidence type="ECO:0000313" key="10">
    <source>
        <dbReference type="Proteomes" id="UP000033115"/>
    </source>
</evidence>
<dbReference type="KEGG" id="csq:CSCA_4042"/>
<dbReference type="Proteomes" id="UP000033115">
    <property type="component" value="Chromosome"/>
</dbReference>
<dbReference type="AlphaFoldDB" id="A0A0E3JQS0"/>
<feature type="domain" description="DNA polymerase III delta subunit C-terminal" evidence="8">
    <location>
        <begin position="217"/>
        <end position="312"/>
    </location>
</feature>
<proteinExistence type="predicted"/>
<dbReference type="PANTHER" id="PTHR11669:SF8">
    <property type="entry name" value="DNA POLYMERASE III SUBUNIT DELTA"/>
    <property type="match status" value="1"/>
</dbReference>
<evidence type="ECO:0000256" key="4">
    <source>
        <dbReference type="ARBA" id="ARBA00022695"/>
    </source>
</evidence>
<evidence type="ECO:0000256" key="3">
    <source>
        <dbReference type="ARBA" id="ARBA00022679"/>
    </source>
</evidence>
<name>A0A0E3JQS0_CLOSL</name>
<evidence type="ECO:0000259" key="8">
    <source>
        <dbReference type="Pfam" id="PF09115"/>
    </source>
</evidence>
<evidence type="ECO:0000313" key="9">
    <source>
        <dbReference type="EMBL" id="AKA71167.1"/>
    </source>
</evidence>
<reference evidence="9 10" key="1">
    <citation type="journal article" date="2015" name="J. Biotechnol.">
        <title>Complete genome sequence of a malodorant-producing acetogen, Clostridium scatologenes ATCC 25775(T).</title>
        <authorList>
            <person name="Zhu Z."/>
            <person name="Guo T."/>
            <person name="Zheng H."/>
            <person name="Song T."/>
            <person name="Ouyang P."/>
            <person name="Xie J."/>
        </authorList>
    </citation>
    <scope>NUCLEOTIDE SEQUENCE [LARGE SCALE GENOMIC DNA]</scope>
    <source>
        <strain evidence="9 10">ATCC 25775</strain>
    </source>
</reference>
<dbReference type="GO" id="GO:0003887">
    <property type="term" value="F:DNA-directed DNA polymerase activity"/>
    <property type="evidence" value="ECO:0007669"/>
    <property type="project" value="UniProtKB-KW"/>
</dbReference>
<organism evidence="9 10">
    <name type="scientific">Clostridium scatologenes</name>
    <dbReference type="NCBI Taxonomy" id="1548"/>
    <lineage>
        <taxon>Bacteria</taxon>
        <taxon>Bacillati</taxon>
        <taxon>Bacillota</taxon>
        <taxon>Clostridia</taxon>
        <taxon>Eubacteriales</taxon>
        <taxon>Clostridiaceae</taxon>
        <taxon>Clostridium</taxon>
    </lineage>
</organism>
<dbReference type="HOGENOM" id="CLU_006229_4_0_9"/>
<dbReference type="InterPro" id="IPR050238">
    <property type="entry name" value="DNA_Rep/Repair_Clamp_Loader"/>
</dbReference>
<dbReference type="EC" id="2.7.7.7" evidence="1"/>
<sequence length="314" mass="36044">MSFSMIIGHENIKFQIVSAIKQQRFSHAHIIVGEDGIGKSFIARETAIEILGKCENKQYADIVEFKLAKGKKSIGIDEVKNIIEETTKKPYEGDKKIIIVYNADKITETAQNAFLKTIEEPPKGVFIILLCEKLELILDTIKSRCQTYKLNRLSEEEMMKFVSSKFSGLSEIELKSVIAFSDGIPGRAEKFIDDSSLREIRDTIINVLRTVSTNNLEEILSNENFFVKYKNEWQEVLTCMLSYIRDVLIYKETSNRDLIINIDKVNDVKDIAEMFSFNKLNGIINIIKETRIKMEKNVNSTLVFDSMLLKMQEV</sequence>
<protein>
    <recommendedName>
        <fullName evidence="2">DNA polymerase III subunit delta'</fullName>
        <ecNumber evidence="1">2.7.7.7</ecNumber>
    </recommendedName>
</protein>
<keyword evidence="4" id="KW-0548">Nucleotidyltransferase</keyword>
<dbReference type="EMBL" id="CP009933">
    <property type="protein sequence ID" value="AKA71167.1"/>
    <property type="molecule type" value="Genomic_DNA"/>
</dbReference>
<evidence type="ECO:0000256" key="2">
    <source>
        <dbReference type="ARBA" id="ARBA00014363"/>
    </source>
</evidence>
<dbReference type="PANTHER" id="PTHR11669">
    <property type="entry name" value="REPLICATION FACTOR C / DNA POLYMERASE III GAMMA-TAU SUBUNIT"/>
    <property type="match status" value="1"/>
</dbReference>
<evidence type="ECO:0000256" key="7">
    <source>
        <dbReference type="ARBA" id="ARBA00049244"/>
    </source>
</evidence>
<dbReference type="GO" id="GO:0009360">
    <property type="term" value="C:DNA polymerase III complex"/>
    <property type="evidence" value="ECO:0007669"/>
    <property type="project" value="InterPro"/>
</dbReference>
<dbReference type="InterPro" id="IPR015199">
    <property type="entry name" value="DNA_pol_III_delta_C"/>
</dbReference>
<dbReference type="SUPFAM" id="SSF52540">
    <property type="entry name" value="P-loop containing nucleoside triphosphate hydrolases"/>
    <property type="match status" value="1"/>
</dbReference>
<keyword evidence="3" id="KW-0808">Transferase</keyword>
<keyword evidence="5" id="KW-0235">DNA replication</keyword>
<accession>A0A0E3JQS0</accession>
<dbReference type="Pfam" id="PF09115">
    <property type="entry name" value="DNApol3-delta_C"/>
    <property type="match status" value="1"/>
</dbReference>
<dbReference type="SUPFAM" id="SSF48019">
    <property type="entry name" value="post-AAA+ oligomerization domain-like"/>
    <property type="match status" value="1"/>
</dbReference>